<feature type="chain" id="PRO_5016698457" evidence="5">
    <location>
        <begin position="24"/>
        <end position="175"/>
    </location>
</feature>
<dbReference type="Pfam" id="PF00419">
    <property type="entry name" value="Fimbrial"/>
    <property type="match status" value="1"/>
</dbReference>
<evidence type="ECO:0000256" key="4">
    <source>
        <dbReference type="ARBA" id="ARBA00023263"/>
    </source>
</evidence>
<dbReference type="GO" id="GO:0009289">
    <property type="term" value="C:pilus"/>
    <property type="evidence" value="ECO:0007669"/>
    <property type="project" value="UniProtKB-SubCell"/>
</dbReference>
<organism evidence="7 8">
    <name type="scientific">Buttiauxella agrestis</name>
    <dbReference type="NCBI Taxonomy" id="82977"/>
    <lineage>
        <taxon>Bacteria</taxon>
        <taxon>Pseudomonadati</taxon>
        <taxon>Pseudomonadota</taxon>
        <taxon>Gammaproteobacteria</taxon>
        <taxon>Enterobacterales</taxon>
        <taxon>Enterobacteriaceae</taxon>
        <taxon>Buttiauxella</taxon>
    </lineage>
</organism>
<evidence type="ECO:0000256" key="5">
    <source>
        <dbReference type="SAM" id="SignalP"/>
    </source>
</evidence>
<evidence type="ECO:0000313" key="7">
    <source>
        <dbReference type="EMBL" id="SUW63145.1"/>
    </source>
</evidence>
<evidence type="ECO:0000259" key="6">
    <source>
        <dbReference type="Pfam" id="PF00419"/>
    </source>
</evidence>
<dbReference type="SUPFAM" id="SSF49401">
    <property type="entry name" value="Bacterial adhesins"/>
    <property type="match status" value="1"/>
</dbReference>
<reference evidence="7 8" key="1">
    <citation type="submission" date="2018-06" db="EMBL/GenBank/DDBJ databases">
        <authorList>
            <consortium name="Pathogen Informatics"/>
            <person name="Doyle S."/>
        </authorList>
    </citation>
    <scope>NUCLEOTIDE SEQUENCE [LARGE SCALE GENOMIC DNA]</scope>
    <source>
        <strain evidence="7 8">NCTC12119</strain>
    </source>
</reference>
<feature type="domain" description="Fimbrial-type adhesion" evidence="6">
    <location>
        <begin position="29"/>
        <end position="174"/>
    </location>
</feature>
<comment type="subcellular location">
    <subcellularLocation>
        <location evidence="1">Fimbrium</location>
    </subcellularLocation>
</comment>
<keyword evidence="4" id="KW-0281">Fimbrium</keyword>
<keyword evidence="3 5" id="KW-0732">Signal</keyword>
<protein>
    <submittedName>
        <fullName evidence="7">Type-1A pilin</fullName>
    </submittedName>
</protein>
<dbReference type="PANTHER" id="PTHR33420">
    <property type="entry name" value="FIMBRIAL SUBUNIT ELFA-RELATED"/>
    <property type="match status" value="1"/>
</dbReference>
<dbReference type="RefSeq" id="WP_115627940.1">
    <property type="nucleotide sequence ID" value="NZ_UIGI01000001.1"/>
</dbReference>
<dbReference type="InterPro" id="IPR036937">
    <property type="entry name" value="Adhesion_dom_fimbrial_sf"/>
</dbReference>
<dbReference type="EMBL" id="UIGI01000001">
    <property type="protein sequence ID" value="SUW63145.1"/>
    <property type="molecule type" value="Genomic_DNA"/>
</dbReference>
<proteinExistence type="inferred from homology"/>
<dbReference type="AlphaFoldDB" id="A0A381C5J3"/>
<gene>
    <name evidence="7" type="primary">fimA_4</name>
    <name evidence="7" type="ORF">NCTC12119_01624</name>
</gene>
<name>A0A381C5J3_9ENTR</name>
<accession>A0A381C5J3</accession>
<dbReference type="GO" id="GO:0043709">
    <property type="term" value="P:cell adhesion involved in single-species biofilm formation"/>
    <property type="evidence" value="ECO:0007669"/>
    <property type="project" value="TreeGrafter"/>
</dbReference>
<dbReference type="InterPro" id="IPR000259">
    <property type="entry name" value="Adhesion_dom_fimbrial"/>
</dbReference>
<comment type="similarity">
    <text evidence="2">Belongs to the fimbrial protein family.</text>
</comment>
<dbReference type="Gene3D" id="2.60.40.1090">
    <property type="entry name" value="Fimbrial-type adhesion domain"/>
    <property type="match status" value="1"/>
</dbReference>
<sequence>MKKNLITMAFAAVAIISSASVFATGGQVNFQGEIIDTGCDVVNTPSTPLIVNLGSVAKSEFNASGDTSAATGFTLKLTNCPATASTAKIKFDGAALNGDNSVLKLTQVSGVATGVGIQISDVADVLPLFQDSTAYTLQSGSVENDLNFTARYISVSNTVTAGPANSSANFSVTYN</sequence>
<feature type="signal peptide" evidence="5">
    <location>
        <begin position="1"/>
        <end position="23"/>
    </location>
</feature>
<evidence type="ECO:0000313" key="8">
    <source>
        <dbReference type="Proteomes" id="UP000255528"/>
    </source>
</evidence>
<dbReference type="PANTHER" id="PTHR33420:SF3">
    <property type="entry name" value="FIMBRIAL SUBUNIT ELFA"/>
    <property type="match status" value="1"/>
</dbReference>
<evidence type="ECO:0000256" key="3">
    <source>
        <dbReference type="ARBA" id="ARBA00022729"/>
    </source>
</evidence>
<evidence type="ECO:0000256" key="2">
    <source>
        <dbReference type="ARBA" id="ARBA00006671"/>
    </source>
</evidence>
<dbReference type="InterPro" id="IPR008966">
    <property type="entry name" value="Adhesion_dom_sf"/>
</dbReference>
<dbReference type="InterPro" id="IPR050263">
    <property type="entry name" value="Bact_Fimbrial_Adh_Pro"/>
</dbReference>
<evidence type="ECO:0000256" key="1">
    <source>
        <dbReference type="ARBA" id="ARBA00004561"/>
    </source>
</evidence>
<dbReference type="Proteomes" id="UP000255528">
    <property type="component" value="Unassembled WGS sequence"/>
</dbReference>